<dbReference type="RefSeq" id="WP_182164340.1">
    <property type="nucleotide sequence ID" value="NZ_JACFXV010000048.1"/>
</dbReference>
<name>A0A839ADI2_9HYPH</name>
<dbReference type="SUPFAM" id="SSF52172">
    <property type="entry name" value="CheY-like"/>
    <property type="match status" value="1"/>
</dbReference>
<accession>A0A839ADI2</accession>
<reference evidence="4 5" key="1">
    <citation type="submission" date="2020-07" db="EMBL/GenBank/DDBJ databases">
        <title>Stappia sp., F7233, whole genome shotgun sequencing project.</title>
        <authorList>
            <person name="Jiang S."/>
            <person name="Liu Z.W."/>
            <person name="Du Z.J."/>
        </authorList>
    </citation>
    <scope>NUCLEOTIDE SEQUENCE [LARGE SCALE GENOMIC DNA]</scope>
    <source>
        <strain evidence="4 5">F7233</strain>
    </source>
</reference>
<dbReference type="PANTHER" id="PTHR44591">
    <property type="entry name" value="STRESS RESPONSE REGULATOR PROTEIN 1"/>
    <property type="match status" value="1"/>
</dbReference>
<gene>
    <name evidence="4" type="ORF">H2509_08605</name>
</gene>
<dbReference type="PROSITE" id="PS50110">
    <property type="entry name" value="RESPONSE_REGULATORY"/>
    <property type="match status" value="1"/>
</dbReference>
<evidence type="ECO:0000313" key="5">
    <source>
        <dbReference type="Proteomes" id="UP000541109"/>
    </source>
</evidence>
<evidence type="ECO:0000313" key="4">
    <source>
        <dbReference type="EMBL" id="MBA5777185.1"/>
    </source>
</evidence>
<dbReference type="PANTHER" id="PTHR44591:SF18">
    <property type="entry name" value="REGULATORY PROTEIN"/>
    <property type="match status" value="1"/>
</dbReference>
<comment type="caution">
    <text evidence="4">The sequence shown here is derived from an EMBL/GenBank/DDBJ whole genome shotgun (WGS) entry which is preliminary data.</text>
</comment>
<dbReference type="InterPro" id="IPR011006">
    <property type="entry name" value="CheY-like_superfamily"/>
</dbReference>
<dbReference type="SMART" id="SM00448">
    <property type="entry name" value="REC"/>
    <property type="match status" value="1"/>
</dbReference>
<evidence type="ECO:0000256" key="1">
    <source>
        <dbReference type="ARBA" id="ARBA00022553"/>
    </source>
</evidence>
<sequence>MTNKRLIVADEGAVLAHCLKSLLADDGYEVSTATTPDGALSLARSGAGDVLLVDAGLARSGGYSVCQALRGDPRTRDLPVVLMSAISRPVEREKGLALGADATLCKPFTLDELRKVLGSTLRRDRERTDRAHA</sequence>
<dbReference type="GO" id="GO:0000160">
    <property type="term" value="P:phosphorelay signal transduction system"/>
    <property type="evidence" value="ECO:0007669"/>
    <property type="project" value="InterPro"/>
</dbReference>
<dbReference type="InterPro" id="IPR050595">
    <property type="entry name" value="Bact_response_regulator"/>
</dbReference>
<dbReference type="EMBL" id="JACFXV010000048">
    <property type="protein sequence ID" value="MBA5777185.1"/>
    <property type="molecule type" value="Genomic_DNA"/>
</dbReference>
<evidence type="ECO:0000259" key="3">
    <source>
        <dbReference type="PROSITE" id="PS50110"/>
    </source>
</evidence>
<protein>
    <submittedName>
        <fullName evidence="4">Response regulator</fullName>
    </submittedName>
</protein>
<keyword evidence="5" id="KW-1185">Reference proteome</keyword>
<organism evidence="4 5">
    <name type="scientific">Stappia albiluteola</name>
    <dbReference type="NCBI Taxonomy" id="2758565"/>
    <lineage>
        <taxon>Bacteria</taxon>
        <taxon>Pseudomonadati</taxon>
        <taxon>Pseudomonadota</taxon>
        <taxon>Alphaproteobacteria</taxon>
        <taxon>Hyphomicrobiales</taxon>
        <taxon>Stappiaceae</taxon>
        <taxon>Stappia</taxon>
    </lineage>
</organism>
<dbReference type="Pfam" id="PF00072">
    <property type="entry name" value="Response_reg"/>
    <property type="match status" value="1"/>
</dbReference>
<dbReference type="InterPro" id="IPR001789">
    <property type="entry name" value="Sig_transdc_resp-reg_receiver"/>
</dbReference>
<keyword evidence="1 2" id="KW-0597">Phosphoprotein</keyword>
<proteinExistence type="predicted"/>
<dbReference type="AlphaFoldDB" id="A0A839ADI2"/>
<evidence type="ECO:0000256" key="2">
    <source>
        <dbReference type="PROSITE-ProRule" id="PRU00169"/>
    </source>
</evidence>
<dbReference type="Proteomes" id="UP000541109">
    <property type="component" value="Unassembled WGS sequence"/>
</dbReference>
<dbReference type="Gene3D" id="3.40.50.2300">
    <property type="match status" value="1"/>
</dbReference>
<feature type="domain" description="Response regulatory" evidence="3">
    <location>
        <begin position="5"/>
        <end position="121"/>
    </location>
</feature>
<feature type="modified residue" description="4-aspartylphosphate" evidence="2">
    <location>
        <position position="54"/>
    </location>
</feature>